<organism evidence="1">
    <name type="scientific">viral metagenome</name>
    <dbReference type="NCBI Taxonomy" id="1070528"/>
    <lineage>
        <taxon>unclassified sequences</taxon>
        <taxon>metagenomes</taxon>
        <taxon>organismal metagenomes</taxon>
    </lineage>
</organism>
<dbReference type="AlphaFoldDB" id="A0A6M3K4S0"/>
<accession>A0A6M3K4S0</accession>
<reference evidence="1" key="1">
    <citation type="submission" date="2020-03" db="EMBL/GenBank/DDBJ databases">
        <title>The deep terrestrial virosphere.</title>
        <authorList>
            <person name="Holmfeldt K."/>
            <person name="Nilsson E."/>
            <person name="Simone D."/>
            <person name="Lopez-Fernandez M."/>
            <person name="Wu X."/>
            <person name="de Brujin I."/>
            <person name="Lundin D."/>
            <person name="Andersson A."/>
            <person name="Bertilsson S."/>
            <person name="Dopson M."/>
        </authorList>
    </citation>
    <scope>NUCLEOTIDE SEQUENCE</scope>
    <source>
        <strain evidence="1">MM415A01474</strain>
    </source>
</reference>
<gene>
    <name evidence="1" type="ORF">MM415A01474_0010</name>
</gene>
<sequence>MTLSIHEADKVSNEIRPINVEEQKIDQYKYQCPLIIGDCDRGECEWWDHREKQCVVHTIASGLQLLSVELKYR</sequence>
<proteinExistence type="predicted"/>
<dbReference type="EMBL" id="MT142235">
    <property type="protein sequence ID" value="QJA76641.1"/>
    <property type="molecule type" value="Genomic_DNA"/>
</dbReference>
<protein>
    <submittedName>
        <fullName evidence="1">Uncharacterized protein</fullName>
    </submittedName>
</protein>
<evidence type="ECO:0000313" key="1">
    <source>
        <dbReference type="EMBL" id="QJA76641.1"/>
    </source>
</evidence>
<name>A0A6M3K4S0_9ZZZZ</name>